<protein>
    <recommendedName>
        <fullName evidence="1">MrfA-like Zn-binding domain-containing protein</fullName>
    </recommendedName>
</protein>
<accession>A0A1S9N5Q4</accession>
<name>A0A1S9N5Q4_CLOBE</name>
<evidence type="ECO:0000313" key="2">
    <source>
        <dbReference type="EMBL" id="OOP72849.1"/>
    </source>
</evidence>
<dbReference type="Proteomes" id="UP000190959">
    <property type="component" value="Unassembled WGS sequence"/>
</dbReference>
<dbReference type="InterPro" id="IPR047721">
    <property type="entry name" value="DrmB"/>
</dbReference>
<reference evidence="2 3" key="1">
    <citation type="submission" date="2017-02" db="EMBL/GenBank/DDBJ databases">
        <title>Genome sequence of Clostridium beijerinckii Br21.</title>
        <authorList>
            <person name="Fonseca B.C."/>
            <person name="Guazzaroni M.E."/>
            <person name="Riano-Pachon D.M."/>
            <person name="Reginatto V."/>
        </authorList>
    </citation>
    <scope>NUCLEOTIDE SEQUENCE [LARGE SCALE GENOMIC DNA]</scope>
    <source>
        <strain evidence="2 3">Br21</strain>
    </source>
</reference>
<gene>
    <name evidence="2" type="ORF">CBEIBR21_13610</name>
</gene>
<dbReference type="RefSeq" id="WP_078115936.1">
    <property type="nucleotide sequence ID" value="NZ_MWMH01000004.1"/>
</dbReference>
<dbReference type="NCBIfam" id="NF038324">
    <property type="entry name" value="DrmB_fam"/>
    <property type="match status" value="1"/>
</dbReference>
<dbReference type="Pfam" id="PF09369">
    <property type="entry name" value="MZB"/>
    <property type="match status" value="1"/>
</dbReference>
<feature type="domain" description="MrfA-like Zn-binding" evidence="1">
    <location>
        <begin position="448"/>
        <end position="543"/>
    </location>
</feature>
<evidence type="ECO:0000259" key="1">
    <source>
        <dbReference type="Pfam" id="PF09369"/>
    </source>
</evidence>
<comment type="caution">
    <text evidence="2">The sequence shown here is derived from an EMBL/GenBank/DDBJ whole genome shotgun (WGS) entry which is preliminary data.</text>
</comment>
<evidence type="ECO:0000313" key="3">
    <source>
        <dbReference type="Proteomes" id="UP000190959"/>
    </source>
</evidence>
<dbReference type="EMBL" id="MWMH01000004">
    <property type="protein sequence ID" value="OOP72849.1"/>
    <property type="molecule type" value="Genomic_DNA"/>
</dbReference>
<dbReference type="AlphaFoldDB" id="A0A1S9N5Q4"/>
<organism evidence="2 3">
    <name type="scientific">Clostridium beijerinckii</name>
    <name type="common">Clostridium MP</name>
    <dbReference type="NCBI Taxonomy" id="1520"/>
    <lineage>
        <taxon>Bacteria</taxon>
        <taxon>Bacillati</taxon>
        <taxon>Bacillota</taxon>
        <taxon>Clostridia</taxon>
        <taxon>Eubacteriales</taxon>
        <taxon>Clostridiaceae</taxon>
        <taxon>Clostridium</taxon>
    </lineage>
</organism>
<dbReference type="InterPro" id="IPR018973">
    <property type="entry name" value="MZB"/>
</dbReference>
<sequence length="587" mass="66834">MKINKLGELRPNQLITTFGPGSILDALNDSVTVLDINYWTSYGKTIYDSRLASYLGVDFFKTPKASFIGDIPVVSFPSYHVCSNSRCNNLFDITENFNLDKYIQNGPVCPLCGFKAYPARFITACTDGHLDDFPWRWWVHKGETTCKKSMKLISTGNTSSLAELIVQCDCGASRNMSGATSPDNFRELKCSGRHPHNPRVIKNSKGVYSTCKKQVIPSQRGASNVYFSVIRSAISIPPWINPLYSLVDEHYRDIINYRDDFGEMGVTKVYEKYFKERCSREEFNAAVKKRDEKIKEFTEIKEMEYAAITHHDDMIYQTNVKYFKAEEEAVPNYLSKYFSRIIKVHRLREVMVLLGFMRMEAPEPEVDDAKNIVPLTKSKVEPWLPAVEINGEGIFIEFNKETVKEWKQNLKTQKLSEKYKSYYSEFCQSRGWTKFKERNAEYVLLHTFAHLMIKEMAMLCGYSSSAIKERIYSSENMCGVLLYTGSADKEGSLGGLVEMGEIRSFNKLLKQALENALTCTTDPECMANEPSDERLNGAACHSCAMISETACENGNRLLDRKLVVPLAIDGDCSYFKDLVKELCGMEV</sequence>
<proteinExistence type="predicted"/>